<evidence type="ECO:0000313" key="3">
    <source>
        <dbReference type="Proteomes" id="UP000177725"/>
    </source>
</evidence>
<accession>A0A1G2FAK3</accession>
<name>A0A1G2FAK3_9BACT</name>
<feature type="transmembrane region" description="Helical" evidence="1">
    <location>
        <begin position="157"/>
        <end position="183"/>
    </location>
</feature>
<gene>
    <name evidence="2" type="ORF">A2174_02575</name>
</gene>
<reference evidence="2 3" key="1">
    <citation type="journal article" date="2016" name="Nat. Commun.">
        <title>Thousands of microbial genomes shed light on interconnected biogeochemical processes in an aquifer system.</title>
        <authorList>
            <person name="Anantharaman K."/>
            <person name="Brown C.T."/>
            <person name="Hug L.A."/>
            <person name="Sharon I."/>
            <person name="Castelle C.J."/>
            <person name="Probst A.J."/>
            <person name="Thomas B.C."/>
            <person name="Singh A."/>
            <person name="Wilkins M.J."/>
            <person name="Karaoz U."/>
            <person name="Brodie E.L."/>
            <person name="Williams K.H."/>
            <person name="Hubbard S.S."/>
            <person name="Banfield J.F."/>
        </authorList>
    </citation>
    <scope>NUCLEOTIDE SEQUENCE [LARGE SCALE GENOMIC DNA]</scope>
</reference>
<comment type="caution">
    <text evidence="2">The sequence shown here is derived from an EMBL/GenBank/DDBJ whole genome shotgun (WGS) entry which is preliminary data.</text>
</comment>
<evidence type="ECO:0000256" key="1">
    <source>
        <dbReference type="SAM" id="Phobius"/>
    </source>
</evidence>
<proteinExistence type="predicted"/>
<dbReference type="AlphaFoldDB" id="A0A1G2FAK3"/>
<keyword evidence="1" id="KW-0812">Transmembrane</keyword>
<feature type="transmembrane region" description="Helical" evidence="1">
    <location>
        <begin position="21"/>
        <end position="45"/>
    </location>
</feature>
<evidence type="ECO:0000313" key="2">
    <source>
        <dbReference type="EMBL" id="OGZ34670.1"/>
    </source>
</evidence>
<keyword evidence="1" id="KW-0472">Membrane</keyword>
<keyword evidence="1" id="KW-1133">Transmembrane helix</keyword>
<sequence length="197" mass="22431">MELMMEERIGRTWIWFLTKSGFWRGLVLAVAVATLATWTLAMRIIPSPVFSKIMSHAIYLPVDHEVVKGLTNNQIEKDLSAYKQGEKGGQKTDFVKFSHTAYGEVVIDYWSVRANPTIWRHSQDRIQPVSVDVWHYIVPIDMKIADGKLVVERKAEISAVCILALAFFAAFGFAAGQGINLFLSKFLKQIYLKRLRP</sequence>
<dbReference type="EMBL" id="MHMV01000015">
    <property type="protein sequence ID" value="OGZ34670.1"/>
    <property type="molecule type" value="Genomic_DNA"/>
</dbReference>
<organism evidence="2 3">
    <name type="scientific">Candidatus Portnoybacteria bacterium RBG_13_41_18</name>
    <dbReference type="NCBI Taxonomy" id="1801991"/>
    <lineage>
        <taxon>Bacteria</taxon>
        <taxon>Candidatus Portnoyibacteriota</taxon>
    </lineage>
</organism>
<protein>
    <submittedName>
        <fullName evidence="2">Uncharacterized protein</fullName>
    </submittedName>
</protein>
<dbReference type="Proteomes" id="UP000177725">
    <property type="component" value="Unassembled WGS sequence"/>
</dbReference>